<dbReference type="Gene3D" id="3.30.1490.300">
    <property type="match status" value="1"/>
</dbReference>
<protein>
    <submittedName>
        <fullName evidence="3">Type IV pilus assembly protein PilM</fullName>
    </submittedName>
</protein>
<keyword evidence="2" id="KW-1133">Transmembrane helix</keyword>
<feature type="compositionally biased region" description="Acidic residues" evidence="1">
    <location>
        <begin position="526"/>
        <end position="541"/>
    </location>
</feature>
<dbReference type="InterPro" id="IPR005883">
    <property type="entry name" value="PilM"/>
</dbReference>
<keyword evidence="2" id="KW-0812">Transmembrane</keyword>
<dbReference type="PANTHER" id="PTHR32432:SF3">
    <property type="entry name" value="ETHANOLAMINE UTILIZATION PROTEIN EUTJ"/>
    <property type="match status" value="1"/>
</dbReference>
<evidence type="ECO:0000313" key="3">
    <source>
        <dbReference type="EMBL" id="QNL98810.1"/>
    </source>
</evidence>
<dbReference type="InterPro" id="IPR050696">
    <property type="entry name" value="FtsA/MreB"/>
</dbReference>
<dbReference type="Gene3D" id="3.30.420.40">
    <property type="match status" value="2"/>
</dbReference>
<feature type="transmembrane region" description="Helical" evidence="2">
    <location>
        <begin position="361"/>
        <end position="383"/>
    </location>
</feature>
<evidence type="ECO:0000313" key="4">
    <source>
        <dbReference type="Proteomes" id="UP000515819"/>
    </source>
</evidence>
<feature type="region of interest" description="Disordered" evidence="1">
    <location>
        <begin position="521"/>
        <end position="541"/>
    </location>
</feature>
<dbReference type="AlphaFoldDB" id="A0A7G9FJS9"/>
<dbReference type="PANTHER" id="PTHR32432">
    <property type="entry name" value="CELL DIVISION PROTEIN FTSA-RELATED"/>
    <property type="match status" value="1"/>
</dbReference>
<dbReference type="NCBIfam" id="TIGR01175">
    <property type="entry name" value="pilM"/>
    <property type="match status" value="1"/>
</dbReference>
<name>A0A7G9FJS9_9FIRM</name>
<keyword evidence="4" id="KW-1185">Reference proteome</keyword>
<sequence length="541" mass="59491">MAKSNKVLSIDITNESITIIELTASAKKQTMIHNIIIFETPEDSYEDGVLKEPEKIAEAITQQLMARGINNKNAIFVLSSTKIVNREVMIPFVPEKKIRGIINSNSSEYFPVNIEDYVVSHSVLETVTDEENNKQLRVLAVAAPEHMVKSYYDLGQMAGLNVVALDYIGNAMLQLIKTQTNQNTTTMVIQLGSESTVLNIVQGDNLLLQRTVPYGTNSVVNVVMDDKGVDATTAMTLLQNDRLITVDFDDNEVTGAFRYLINNIGRVMDFYASKNPDKPIEDVFLTGDGALIRGIDGLFKVQLNVSTRIMDTLYNIKFDPSIDLKVYNPVYLVTPIGAAFAPMGFELADVAASATKAEGSLAPFIALIAVAAIGAAGMAFYSINKKNTVTEKRDQLESDIARISDIEDIIDAYDAAEAKYTDMESMYYTTYQLNENARQFISELESKIPTSIVVSSFSSDNNGVSMPCVSTSYDAIADFIMQLKTIDCVDNAYVASISKKDTDGEITYEFTVTVNYVPMMENPEASTDDAGDTETTEAEAE</sequence>
<reference evidence="3 4" key="1">
    <citation type="submission" date="2020-08" db="EMBL/GenBank/DDBJ databases">
        <authorList>
            <person name="Liu C."/>
            <person name="Sun Q."/>
        </authorList>
    </citation>
    <scope>NUCLEOTIDE SEQUENCE [LARGE SCALE GENOMIC DNA]</scope>
    <source>
        <strain evidence="3 4">NSJ-4</strain>
    </source>
</reference>
<dbReference type="InterPro" id="IPR007813">
    <property type="entry name" value="PilN"/>
</dbReference>
<proteinExistence type="predicted"/>
<keyword evidence="2" id="KW-0472">Membrane</keyword>
<dbReference type="KEGG" id="wcp:H9Q76_08625"/>
<dbReference type="CDD" id="cd24049">
    <property type="entry name" value="ASKHA_NBD_PilM"/>
    <property type="match status" value="1"/>
</dbReference>
<dbReference type="Proteomes" id="UP000515819">
    <property type="component" value="Chromosome"/>
</dbReference>
<evidence type="ECO:0000256" key="1">
    <source>
        <dbReference type="SAM" id="MobiDB-lite"/>
    </source>
</evidence>
<gene>
    <name evidence="3" type="primary">pilM</name>
    <name evidence="3" type="ORF">H9Q76_08625</name>
</gene>
<dbReference type="Pfam" id="PF11104">
    <property type="entry name" value="PilM_2"/>
    <property type="match status" value="1"/>
</dbReference>
<organism evidence="3 4">
    <name type="scientific">Wujia chipingensis</name>
    <dbReference type="NCBI Taxonomy" id="2763670"/>
    <lineage>
        <taxon>Bacteria</taxon>
        <taxon>Bacillati</taxon>
        <taxon>Bacillota</taxon>
        <taxon>Clostridia</taxon>
        <taxon>Lachnospirales</taxon>
        <taxon>Lachnospiraceae</taxon>
        <taxon>Wujia</taxon>
    </lineage>
</organism>
<accession>A0A7G9FJS9</accession>
<dbReference type="Pfam" id="PF05137">
    <property type="entry name" value="PilN"/>
    <property type="match status" value="1"/>
</dbReference>
<dbReference type="EMBL" id="CP060632">
    <property type="protein sequence ID" value="QNL98810.1"/>
    <property type="molecule type" value="Genomic_DNA"/>
</dbReference>
<evidence type="ECO:0000256" key="2">
    <source>
        <dbReference type="SAM" id="Phobius"/>
    </source>
</evidence>
<dbReference type="RefSeq" id="WP_118544848.1">
    <property type="nucleotide sequence ID" value="NZ_CP060632.1"/>
</dbReference>